<dbReference type="InterPro" id="IPR001932">
    <property type="entry name" value="PPM-type_phosphatase-like_dom"/>
</dbReference>
<keyword evidence="1" id="KW-0378">Hydrolase</keyword>
<keyword evidence="3" id="KW-0472">Membrane</keyword>
<evidence type="ECO:0000256" key="1">
    <source>
        <dbReference type="ARBA" id="ARBA00022801"/>
    </source>
</evidence>
<evidence type="ECO:0000256" key="3">
    <source>
        <dbReference type="SAM" id="Phobius"/>
    </source>
</evidence>
<dbReference type="InterPro" id="IPR036457">
    <property type="entry name" value="PPM-type-like_dom_sf"/>
</dbReference>
<dbReference type="Pfam" id="PF07228">
    <property type="entry name" value="SpoIIE"/>
    <property type="match status" value="1"/>
</dbReference>
<sequence length="614" mass="70304">MITRLTRLLVALLLLTVGTLTVWAEKELTPELRKLTDEAYQLYSSRETGKFLIDIQKIKAATENSGYDETFYRACSYEAMYVFEYVDRKDGVMLAHEIFQHAKSHDSNIGMFFATYTLGYIRNMSGNHDLAEKSFLQALELKNKYMKNESGAPCYLGLCEIALYHKDYEAVQKYARLALEEPGVMPMNQVTAWTYKCLARYHMGDSKGFNEAYKERQKLTEKYGGQGGIFGELLSVYEAKNHKQWNLALQRADKLVHLQNKCEQKAIIYEHMGDIKQALYWQKRTREVKDSIESSEVRSQMSEFDTELAITYAENDAKEQQLAKNRLMLGAGALIAALVITFLTVFIYRRRQQLKNLKEVNQRLRDAYDQLEDTTKAKERIESELRIAREIQKRMLPHVFPRRRDVDIYAMMTPAKEVGGDLYAYALMDNQLYFCVGDVSGKGVPAALFMAEVTRMFRTLVDGHLQPQAIANRLNRALTEDNDQGMFVTMFIGLINLTTGHMEYCNAGHNPPLLDGEYMKMEPNAPIGLWPDVVFTGEEVADMHGKTLFVYTDGINEAENKNKEQFGDARLQALLRRNHGDARSTSEAIHRAVEEFVGDAEPSDDLTKMCIMMP</sequence>
<keyword evidence="3" id="KW-0812">Transmembrane</keyword>
<dbReference type="InterPro" id="IPR011990">
    <property type="entry name" value="TPR-like_helical_dom_sf"/>
</dbReference>
<dbReference type="PANTHER" id="PTHR43156:SF2">
    <property type="entry name" value="STAGE II SPORULATION PROTEIN E"/>
    <property type="match status" value="1"/>
</dbReference>
<gene>
    <name evidence="5" type="ORF">E7101_09290</name>
</gene>
<proteinExistence type="predicted"/>
<dbReference type="Proteomes" id="UP000806522">
    <property type="component" value="Unassembled WGS sequence"/>
</dbReference>
<dbReference type="Gene3D" id="3.60.40.10">
    <property type="entry name" value="PPM-type phosphatase domain"/>
    <property type="match status" value="1"/>
</dbReference>
<reference evidence="5" key="1">
    <citation type="submission" date="2019-04" db="EMBL/GenBank/DDBJ databases">
        <title>Evolution of Biomass-Degrading Anaerobic Consortia Revealed by Metagenomics.</title>
        <authorList>
            <person name="Peng X."/>
        </authorList>
    </citation>
    <scope>NUCLEOTIDE SEQUENCE</scope>
    <source>
        <strain evidence="5">SIG140</strain>
    </source>
</reference>
<protein>
    <submittedName>
        <fullName evidence="5">Serine/threonine-protein phosphatase</fullName>
    </submittedName>
</protein>
<feature type="domain" description="PPM-type phosphatase" evidence="4">
    <location>
        <begin position="403"/>
        <end position="613"/>
    </location>
</feature>
<evidence type="ECO:0000313" key="5">
    <source>
        <dbReference type="EMBL" id="MBE6271132.1"/>
    </source>
</evidence>
<dbReference type="Gene3D" id="1.25.40.10">
    <property type="entry name" value="Tetratricopeptide repeat domain"/>
    <property type="match status" value="1"/>
</dbReference>
<dbReference type="AlphaFoldDB" id="A0A9D5P2A5"/>
<keyword evidence="2" id="KW-0175">Coiled coil</keyword>
<keyword evidence="3" id="KW-1133">Transmembrane helix</keyword>
<name>A0A9D5P2A5_XYLRU</name>
<dbReference type="GO" id="GO:0016791">
    <property type="term" value="F:phosphatase activity"/>
    <property type="evidence" value="ECO:0007669"/>
    <property type="project" value="TreeGrafter"/>
</dbReference>
<dbReference type="PANTHER" id="PTHR43156">
    <property type="entry name" value="STAGE II SPORULATION PROTEIN E-RELATED"/>
    <property type="match status" value="1"/>
</dbReference>
<accession>A0A9D5P2A5</accession>
<dbReference type="SMART" id="SM00331">
    <property type="entry name" value="PP2C_SIG"/>
    <property type="match status" value="1"/>
</dbReference>
<dbReference type="EMBL" id="SUYC01000009">
    <property type="protein sequence ID" value="MBE6271132.1"/>
    <property type="molecule type" value="Genomic_DNA"/>
</dbReference>
<feature type="coiled-coil region" evidence="2">
    <location>
        <begin position="350"/>
        <end position="391"/>
    </location>
</feature>
<feature type="transmembrane region" description="Helical" evidence="3">
    <location>
        <begin position="327"/>
        <end position="348"/>
    </location>
</feature>
<dbReference type="SUPFAM" id="SSF48452">
    <property type="entry name" value="TPR-like"/>
    <property type="match status" value="1"/>
</dbReference>
<evidence type="ECO:0000259" key="4">
    <source>
        <dbReference type="SMART" id="SM00331"/>
    </source>
</evidence>
<dbReference type="InterPro" id="IPR052016">
    <property type="entry name" value="Bact_Sigma-Reg"/>
</dbReference>
<evidence type="ECO:0000256" key="2">
    <source>
        <dbReference type="SAM" id="Coils"/>
    </source>
</evidence>
<comment type="caution">
    <text evidence="5">The sequence shown here is derived from an EMBL/GenBank/DDBJ whole genome shotgun (WGS) entry which is preliminary data.</text>
</comment>
<organism evidence="5 6">
    <name type="scientific">Xylanibacter ruminicola</name>
    <name type="common">Prevotella ruminicola</name>
    <dbReference type="NCBI Taxonomy" id="839"/>
    <lineage>
        <taxon>Bacteria</taxon>
        <taxon>Pseudomonadati</taxon>
        <taxon>Bacteroidota</taxon>
        <taxon>Bacteroidia</taxon>
        <taxon>Bacteroidales</taxon>
        <taxon>Prevotellaceae</taxon>
        <taxon>Xylanibacter</taxon>
    </lineage>
</organism>
<evidence type="ECO:0000313" key="6">
    <source>
        <dbReference type="Proteomes" id="UP000806522"/>
    </source>
</evidence>